<dbReference type="InterPro" id="IPR012477">
    <property type="entry name" value="Glyco_transf_52"/>
</dbReference>
<dbReference type="EMBL" id="KJ739598">
    <property type="protein sequence ID" value="AIG56921.2"/>
    <property type="molecule type" value="Genomic_DNA"/>
</dbReference>
<organism evidence="1">
    <name type="scientific">Escherichia coli</name>
    <dbReference type="NCBI Taxonomy" id="562"/>
    <lineage>
        <taxon>Bacteria</taxon>
        <taxon>Pseudomonadati</taxon>
        <taxon>Pseudomonadota</taxon>
        <taxon>Gammaproteobacteria</taxon>
        <taxon>Enterobacterales</taxon>
        <taxon>Enterobacteriaceae</taxon>
        <taxon>Escherichia</taxon>
    </lineage>
</organism>
<accession>A0A075TE21</accession>
<sequence length="316" mass="36966">MNVFICFTPFQLFLSLEIVKLENLPPSRCIFFLYNYHDRFKVKKNYIEVTKGFEQVYYESRPLTLAFIFKLRSIAKQIGQVKTAYLASIDNNIAHYLLSFLKPLSIRTFDDGTANITQMSLFYRDIKTNPLKAALHLLLGKKYNREKIKSASDLHYTVYRGVNNITDKIEILEMLRENTSDVENRKVLKIMLGSIYSELVDCSEDEVYIQNYIHRQCIDEEMLYIPHPREDLSRINVPFVSDWRISEQIIVDFISCGYEVYLYGFPSSTFFNLSSNAHVKCCIFMTDKLREEFKDLIKIAKSLNMSITNIPTGSFK</sequence>
<protein>
    <submittedName>
        <fullName evidence="1">CMP-N-acetylneuraminate-beta-galactosamide-alpha-2,3-sialyltransferase</fullName>
    </submittedName>
    <submittedName>
        <fullName evidence="2">Putative glycosyltransferase</fullName>
    </submittedName>
</protein>
<gene>
    <name evidence="1" type="primary">lst</name>
</gene>
<keyword evidence="1" id="KW-0808">Transferase</keyword>
<evidence type="ECO:0000313" key="1">
    <source>
        <dbReference type="EMBL" id="AIG56921.2"/>
    </source>
</evidence>
<dbReference type="Pfam" id="PF07922">
    <property type="entry name" value="Glyco_transf_52"/>
    <property type="match status" value="1"/>
</dbReference>
<evidence type="ECO:0000313" key="2">
    <source>
        <dbReference type="EMBL" id="BAQ01893.1"/>
    </source>
</evidence>
<name>A0A075TE21_ECOLX</name>
<keyword evidence="1" id="KW-0328">Glycosyltransferase</keyword>
<dbReference type="AlphaFoldDB" id="A0A075TE21"/>
<reference evidence="2" key="1">
    <citation type="journal article" date="2014" name="DNA Res.">
        <title>A complete view of the genetic diversity of the Escherichia coli O-antigen biosynthesis gene cluster.</title>
        <authorList>
            <person name="Iguchi A."/>
            <person name="Iyoda S."/>
            <person name="Kikuchi T."/>
            <person name="Ogura Y."/>
            <person name="Katsura K."/>
            <person name="Ohnishi M."/>
            <person name="Hayashi T."/>
            <person name="Thomson N.R."/>
        </authorList>
    </citation>
    <scope>NUCLEOTIDE SEQUENCE</scope>
    <source>
        <strain evidence="2">244-54</strain>
    </source>
</reference>
<dbReference type="EMBL" id="AB812071">
    <property type="protein sequence ID" value="BAQ01893.1"/>
    <property type="molecule type" value="Genomic_DNA"/>
</dbReference>
<dbReference type="PATRIC" id="fig|562.7999.peg.2642"/>
<reference evidence="1" key="2">
    <citation type="journal article" date="2016" name="PLoS ONE">
        <title>Comparison of O-Antigen Gene Clusters of All O-Serogroups of Escherichia coli and Proposal for Adopting a New Nomenclature for O-Typing.</title>
        <authorList>
            <person name="DebRoy C."/>
            <person name="Fratamico P.M."/>
            <person name="Yan X."/>
            <person name="Baranzoni G."/>
            <person name="Liu Y."/>
            <person name="Needleman D.S."/>
            <person name="Tebbs R."/>
            <person name="O'Connell C.D."/>
            <person name="Allred A."/>
            <person name="Swimley M."/>
            <person name="Mwangi M."/>
            <person name="Kapur V."/>
            <person name="Raygoza Garay J.A."/>
            <person name="Roberts E.L."/>
            <person name="Katani R."/>
        </authorList>
    </citation>
    <scope>NUCLEOTIDE SEQUENCE</scope>
    <source>
        <strain evidence="1">198</strain>
    </source>
</reference>
<dbReference type="Gene3D" id="3.30.370.20">
    <property type="match status" value="1"/>
</dbReference>
<dbReference type="GO" id="GO:0016757">
    <property type="term" value="F:glycosyltransferase activity"/>
    <property type="evidence" value="ECO:0007669"/>
    <property type="project" value="UniProtKB-KW"/>
</dbReference>
<proteinExistence type="predicted"/>
<dbReference type="RefSeq" id="WP_033544834.1">
    <property type="nucleotide sequence ID" value="NZ_BFZZ01000016.1"/>
</dbReference>